<feature type="transmembrane region" description="Helical" evidence="16">
    <location>
        <begin position="593"/>
        <end position="613"/>
    </location>
</feature>
<keyword evidence="20" id="KW-1185">Reference proteome</keyword>
<protein>
    <recommendedName>
        <fullName evidence="18">Ionotropic glutamate receptor C-terminal domain-containing protein</fullName>
    </recommendedName>
</protein>
<accession>T1KKJ7</accession>
<dbReference type="PRINTS" id="PR00177">
    <property type="entry name" value="NMDARECEPTOR"/>
</dbReference>
<keyword evidence="8 16" id="KW-0472">Membrane</keyword>
<feature type="transmembrane region" description="Helical" evidence="16">
    <location>
        <begin position="671"/>
        <end position="694"/>
    </location>
</feature>
<dbReference type="EnsemblMetazoa" id="tetur13g03980.1">
    <property type="protein sequence ID" value="tetur13g03980.1"/>
    <property type="gene ID" value="tetur13g03980"/>
</dbReference>
<sequence length="940" mass="107070">MKCSLKQINILFWIILSLSVHISSAIKLNLVLSIDPSEPDVIKNGLLSGLNEFANKSSSMSISTHFVGPVNLDLDELCSKLSSKSNQLTVVVAIESPSKGLTSFDNQLKLFARNMAVPMITVSSSTCDPESAWVNLNQWEAKHLINFISPVTIFLRSVIDVVNHLQIKNGQIYIEQELAFYLPCLISEPSLVNFTFRTLEINDDTKGIKIQQLIQLIGSSVKQKVVNFIGVGRSSFVNKLIETFRQNNLFRHPFKLIVLSKDEDKIKCFLCKHGQLIAGQPLFLPSSDYDEPPLSAHFHPTKLPAKDVFEFYYYHDLIHLLLQSVNSISDQLNATINGTFSSLSTKQSELSCWTNQSSSDNLKKLITIPFAESLENYGEENYGKLGPFKLTKVHSNDNSITGYQEISIRLKRHTYYADYFDRESIGEWEAGLPNGRIYYTARQSEDSDASDSARVKIAVFLTPPYLTKRMNGSEIIYEGFLIELFDEIRHLLGDKFPAYELVEITETAIGLMEINLEEEEAEEGNSDIVFSGLINEIIQGTYEMALALTEVTEDRTIGVDFSQPIFDLIGFSILMKRPIRESHEWKFITVLEWDVWLCISAAYLFTSILLSIFDRFSPYSFRNRPEKFEHESEECKRIFTLKESLWFCFISLTPQGGGDAPKCISGRLVAAIWWLFGFIFVASYTANLAAFLTVSRLENRVDSMDGLSKQYKIRYAPIDKSAADGYFTKMAYIEDKYYDIWKNLSLDDSIDEDERANLAVWEYPVSDKYTKIKAQIVEAKKPYSLEEGFRRVRESVSASEGFALISTSLDVEYFSYLHCDVYKAEQDFAFHPIALPISKNSPNNLKELIDPIILELKENGFIASLRTKYWENNPERKSCPDWRKLSNGLILADTWGMFLIIGIGLICTLIVISIENCIIIAMRKKKSTVKTKKELIKKFY</sequence>
<dbReference type="Pfam" id="PF00060">
    <property type="entry name" value="Lig_chan"/>
    <property type="match status" value="1"/>
</dbReference>
<dbReference type="HOGENOM" id="CLU_007257_7_1_1"/>
<feature type="signal peptide" evidence="17">
    <location>
        <begin position="1"/>
        <end position="25"/>
    </location>
</feature>
<evidence type="ECO:0000256" key="7">
    <source>
        <dbReference type="ARBA" id="ARBA00023065"/>
    </source>
</evidence>
<dbReference type="InterPro" id="IPR019594">
    <property type="entry name" value="Glu/Gly-bd"/>
</dbReference>
<dbReference type="PANTHER" id="PTHR18966">
    <property type="entry name" value="IONOTROPIC GLUTAMATE RECEPTOR"/>
    <property type="match status" value="1"/>
</dbReference>
<feature type="chain" id="PRO_5004591623" description="Ionotropic glutamate receptor C-terminal domain-containing protein" evidence="17">
    <location>
        <begin position="26"/>
        <end position="940"/>
    </location>
</feature>
<evidence type="ECO:0000256" key="12">
    <source>
        <dbReference type="ARBA" id="ARBA00023303"/>
    </source>
</evidence>
<evidence type="ECO:0000313" key="20">
    <source>
        <dbReference type="Proteomes" id="UP000015104"/>
    </source>
</evidence>
<dbReference type="SUPFAM" id="SSF81324">
    <property type="entry name" value="Voltage-gated potassium channels"/>
    <property type="match status" value="1"/>
</dbReference>
<dbReference type="InterPro" id="IPR001320">
    <property type="entry name" value="Iontro_rcpt_C"/>
</dbReference>
<evidence type="ECO:0000256" key="16">
    <source>
        <dbReference type="SAM" id="Phobius"/>
    </source>
</evidence>
<evidence type="ECO:0000256" key="8">
    <source>
        <dbReference type="ARBA" id="ARBA00023136"/>
    </source>
</evidence>
<feature type="domain" description="Ionotropic glutamate receptor C-terminal" evidence="18">
    <location>
        <begin position="454"/>
        <end position="872"/>
    </location>
</feature>
<evidence type="ECO:0000256" key="11">
    <source>
        <dbReference type="ARBA" id="ARBA00023286"/>
    </source>
</evidence>
<keyword evidence="11" id="KW-1071">Ligand-gated ion channel</keyword>
<evidence type="ECO:0000256" key="6">
    <source>
        <dbReference type="ARBA" id="ARBA00022989"/>
    </source>
</evidence>
<dbReference type="GO" id="GO:0005886">
    <property type="term" value="C:plasma membrane"/>
    <property type="evidence" value="ECO:0007669"/>
    <property type="project" value="UniProtKB-SubCell"/>
</dbReference>
<feature type="site" description="Crucial to convey clamshell closure to channel opening" evidence="14">
    <location>
        <position position="701"/>
    </location>
</feature>
<keyword evidence="9" id="KW-0675">Receptor</keyword>
<dbReference type="InterPro" id="IPR015683">
    <property type="entry name" value="Ionotropic_Glu_rcpt"/>
</dbReference>
<dbReference type="FunFam" id="1.10.287.70:FF:000143">
    <property type="entry name" value="Probable glutamate receptor"/>
    <property type="match status" value="1"/>
</dbReference>
<evidence type="ECO:0000256" key="3">
    <source>
        <dbReference type="ARBA" id="ARBA00022448"/>
    </source>
</evidence>
<dbReference type="Gene3D" id="3.40.190.10">
    <property type="entry name" value="Periplasmic binding protein-like II"/>
    <property type="match status" value="3"/>
</dbReference>
<dbReference type="AlphaFoldDB" id="T1KKJ7"/>
<dbReference type="SMR" id="T1KKJ7"/>
<dbReference type="InterPro" id="IPR001508">
    <property type="entry name" value="Iono_Glu_rcpt_met"/>
</dbReference>
<proteinExistence type="inferred from homology"/>
<keyword evidence="3" id="KW-0813">Transport</keyword>
<comment type="subcellular location">
    <subcellularLocation>
        <location evidence="1">Cell membrane</location>
        <topology evidence="1">Multi-pass membrane protein</topology>
    </subcellularLocation>
</comment>
<evidence type="ECO:0000256" key="2">
    <source>
        <dbReference type="ARBA" id="ARBA00008685"/>
    </source>
</evidence>
<keyword evidence="4" id="KW-1003">Cell membrane</keyword>
<evidence type="ECO:0000256" key="4">
    <source>
        <dbReference type="ARBA" id="ARBA00022475"/>
    </source>
</evidence>
<keyword evidence="5 16" id="KW-0812">Transmembrane</keyword>
<evidence type="ECO:0000256" key="10">
    <source>
        <dbReference type="ARBA" id="ARBA00023180"/>
    </source>
</evidence>
<dbReference type="Gene3D" id="1.10.287.70">
    <property type="match status" value="1"/>
</dbReference>
<name>T1KKJ7_TETUR</name>
<feature type="transmembrane region" description="Helical" evidence="16">
    <location>
        <begin position="895"/>
        <end position="922"/>
    </location>
</feature>
<feature type="binding site" evidence="13">
    <location>
        <position position="555"/>
    </location>
    <ligand>
        <name>L-glutamate</name>
        <dbReference type="ChEBI" id="CHEBI:29985"/>
    </ligand>
</feature>
<keyword evidence="7" id="KW-0406">Ion transport</keyword>
<dbReference type="GO" id="GO:0015276">
    <property type="term" value="F:ligand-gated monoatomic ion channel activity"/>
    <property type="evidence" value="ECO:0007669"/>
    <property type="project" value="InterPro"/>
</dbReference>
<evidence type="ECO:0000256" key="14">
    <source>
        <dbReference type="PIRSR" id="PIRSR601508-2"/>
    </source>
</evidence>
<comment type="similarity">
    <text evidence="2">Belongs to the glutamate-gated ion channel (TC 1.A.10.1) family.</text>
</comment>
<dbReference type="GO" id="GO:0038023">
    <property type="term" value="F:signaling receptor activity"/>
    <property type="evidence" value="ECO:0007669"/>
    <property type="project" value="InterPro"/>
</dbReference>
<keyword evidence="12" id="KW-0407">Ion channel</keyword>
<gene>
    <name evidence="19" type="primary">107364691</name>
</gene>
<keyword evidence="6 16" id="KW-1133">Transmembrane helix</keyword>
<dbReference type="OrthoDB" id="5984008at2759"/>
<dbReference type="Proteomes" id="UP000015104">
    <property type="component" value="Unassembled WGS sequence"/>
</dbReference>
<dbReference type="Pfam" id="PF10613">
    <property type="entry name" value="Lig_chan-Glu_bd"/>
    <property type="match status" value="1"/>
</dbReference>
<organism evidence="19 20">
    <name type="scientific">Tetranychus urticae</name>
    <name type="common">Two-spotted spider mite</name>
    <dbReference type="NCBI Taxonomy" id="32264"/>
    <lineage>
        <taxon>Eukaryota</taxon>
        <taxon>Metazoa</taxon>
        <taxon>Ecdysozoa</taxon>
        <taxon>Arthropoda</taxon>
        <taxon>Chelicerata</taxon>
        <taxon>Arachnida</taxon>
        <taxon>Acari</taxon>
        <taxon>Acariformes</taxon>
        <taxon>Trombidiformes</taxon>
        <taxon>Prostigmata</taxon>
        <taxon>Eleutherengona</taxon>
        <taxon>Raphignathae</taxon>
        <taxon>Tetranychoidea</taxon>
        <taxon>Tetranychidae</taxon>
        <taxon>Tetranychus</taxon>
    </lineage>
</organism>
<dbReference type="SUPFAM" id="SSF53850">
    <property type="entry name" value="Periplasmic binding protein-like II"/>
    <property type="match status" value="1"/>
</dbReference>
<evidence type="ECO:0000256" key="1">
    <source>
        <dbReference type="ARBA" id="ARBA00004651"/>
    </source>
</evidence>
<evidence type="ECO:0000256" key="9">
    <source>
        <dbReference type="ARBA" id="ARBA00023170"/>
    </source>
</evidence>
<evidence type="ECO:0000313" key="19">
    <source>
        <dbReference type="EnsemblMetazoa" id="tetur13g03980.1"/>
    </source>
</evidence>
<dbReference type="eggNOG" id="KOG1052">
    <property type="taxonomic scope" value="Eukaryota"/>
</dbReference>
<evidence type="ECO:0000256" key="15">
    <source>
        <dbReference type="PIRSR" id="PIRSR601508-3"/>
    </source>
</evidence>
<dbReference type="SMART" id="SM00079">
    <property type="entry name" value="PBPe"/>
    <property type="match status" value="1"/>
</dbReference>
<feature type="disulfide bond" evidence="15">
    <location>
        <begin position="819"/>
        <end position="879"/>
    </location>
</feature>
<evidence type="ECO:0000256" key="5">
    <source>
        <dbReference type="ARBA" id="ARBA00022692"/>
    </source>
</evidence>
<keyword evidence="10" id="KW-0325">Glycoprotein</keyword>
<dbReference type="EMBL" id="CAEY01000176">
    <property type="status" value="NOT_ANNOTATED_CDS"/>
    <property type="molecule type" value="Genomic_DNA"/>
</dbReference>
<keyword evidence="17" id="KW-0732">Signal</keyword>
<feature type="disulfide bond" evidence="15">
    <location>
        <begin position="78"/>
        <end position="352"/>
    </location>
</feature>
<reference evidence="20" key="1">
    <citation type="submission" date="2011-08" db="EMBL/GenBank/DDBJ databases">
        <authorList>
            <person name="Rombauts S."/>
        </authorList>
    </citation>
    <scope>NUCLEOTIDE SEQUENCE</scope>
    <source>
        <strain evidence="20">London</strain>
    </source>
</reference>
<evidence type="ECO:0000256" key="17">
    <source>
        <dbReference type="SAM" id="SignalP"/>
    </source>
</evidence>
<keyword evidence="15" id="KW-1015">Disulfide bond</keyword>
<reference evidence="19" key="2">
    <citation type="submission" date="2015-06" db="UniProtKB">
        <authorList>
            <consortium name="EnsemblMetazoa"/>
        </authorList>
    </citation>
    <scope>IDENTIFICATION</scope>
</reference>
<evidence type="ECO:0000259" key="18">
    <source>
        <dbReference type="SMART" id="SM00079"/>
    </source>
</evidence>
<evidence type="ECO:0000256" key="13">
    <source>
        <dbReference type="PIRSR" id="PIRSR601508-1"/>
    </source>
</evidence>